<reference evidence="3" key="1">
    <citation type="submission" date="2021-02" db="EMBL/GenBank/DDBJ databases">
        <title>Psilocybe cubensis genome.</title>
        <authorList>
            <person name="Mckernan K.J."/>
            <person name="Crawford S."/>
            <person name="Trippe A."/>
            <person name="Kane L.T."/>
            <person name="Mclaughlin S."/>
        </authorList>
    </citation>
    <scope>NUCLEOTIDE SEQUENCE [LARGE SCALE GENOMIC DNA]</scope>
    <source>
        <strain evidence="3">MGC-MH-2018</strain>
    </source>
</reference>
<feature type="transmembrane region" description="Helical" evidence="1">
    <location>
        <begin position="58"/>
        <end position="80"/>
    </location>
</feature>
<comment type="caution">
    <text evidence="3">The sequence shown here is derived from an EMBL/GenBank/DDBJ whole genome shotgun (WGS) entry which is preliminary data.</text>
</comment>
<feature type="transmembrane region" description="Helical" evidence="1">
    <location>
        <begin position="119"/>
        <end position="141"/>
    </location>
</feature>
<evidence type="ECO:0000259" key="2">
    <source>
        <dbReference type="Pfam" id="PF20151"/>
    </source>
</evidence>
<keyword evidence="1" id="KW-1133">Transmembrane helix</keyword>
<dbReference type="EMBL" id="JAFIQS010000015">
    <property type="protein sequence ID" value="KAG5163364.1"/>
    <property type="molecule type" value="Genomic_DNA"/>
</dbReference>
<dbReference type="OrthoDB" id="3341843at2759"/>
<evidence type="ECO:0000256" key="1">
    <source>
        <dbReference type="SAM" id="Phobius"/>
    </source>
</evidence>
<sequence>MNADTFRYMGDAVKNARYVRLDLGIWIISQSLLLYDYLCTLKSEVEFVWPCPWSMGVLLFYLNRYLPLVNFVLVIEIYPYAGQVVRICGSRWLTTGSLLASQIIIVLRTYAVWGRRRLIFYILILWILVFPGTMVVLGGIVTHDILKRASELPANLTQKMTCSTNFQNAYVGILIFYIMIFSGEFVIVVLTVIKAKQHMRIPSPSWVRGLYKNGILQCACMMGFSLLNSVIMFKGTAGIKMSIVPIQCNLHSVFCNRVIFLLLKHRRSQMHGPAIEDRHRQSGTLYIFTTVHEDVDDTFHLQPEEEEFRWQARAEREWIR</sequence>
<dbReference type="AlphaFoldDB" id="A0A8H7XPV2"/>
<feature type="transmembrane region" description="Helical" evidence="1">
    <location>
        <begin position="213"/>
        <end position="233"/>
    </location>
</feature>
<feature type="transmembrane region" description="Helical" evidence="1">
    <location>
        <begin position="92"/>
        <end position="113"/>
    </location>
</feature>
<organism evidence="3">
    <name type="scientific">Psilocybe cubensis</name>
    <name type="common">Psychedelic mushroom</name>
    <name type="synonym">Stropharia cubensis</name>
    <dbReference type="NCBI Taxonomy" id="181762"/>
    <lineage>
        <taxon>Eukaryota</taxon>
        <taxon>Fungi</taxon>
        <taxon>Dikarya</taxon>
        <taxon>Basidiomycota</taxon>
        <taxon>Agaricomycotina</taxon>
        <taxon>Agaricomycetes</taxon>
        <taxon>Agaricomycetidae</taxon>
        <taxon>Agaricales</taxon>
        <taxon>Agaricineae</taxon>
        <taxon>Strophariaceae</taxon>
        <taxon>Psilocybe</taxon>
    </lineage>
</organism>
<dbReference type="InterPro" id="IPR045340">
    <property type="entry name" value="DUF6533"/>
</dbReference>
<dbReference type="Pfam" id="PF20151">
    <property type="entry name" value="DUF6533"/>
    <property type="match status" value="1"/>
</dbReference>
<keyword evidence="1" id="KW-0812">Transmembrane</keyword>
<proteinExistence type="predicted"/>
<feature type="domain" description="DUF6533" evidence="2">
    <location>
        <begin position="31"/>
        <end position="69"/>
    </location>
</feature>
<protein>
    <recommendedName>
        <fullName evidence="2">DUF6533 domain-containing protein</fullName>
    </recommendedName>
</protein>
<gene>
    <name evidence="3" type="ORF">JR316_011711</name>
</gene>
<evidence type="ECO:0000313" key="3">
    <source>
        <dbReference type="EMBL" id="KAG5163364.1"/>
    </source>
</evidence>
<keyword evidence="1" id="KW-0472">Membrane</keyword>
<name>A0A8H7XPV2_PSICU</name>
<feature type="transmembrane region" description="Helical" evidence="1">
    <location>
        <begin position="169"/>
        <end position="193"/>
    </location>
</feature>
<accession>A0A8H7XPV2</accession>